<dbReference type="InterPro" id="IPR007793">
    <property type="entry name" value="DivIVA_fam"/>
</dbReference>
<comment type="similarity">
    <text evidence="2">Belongs to the DivIVA family.</text>
</comment>
<evidence type="ECO:0000256" key="10">
    <source>
        <dbReference type="SAM" id="MobiDB-lite"/>
    </source>
</evidence>
<dbReference type="PANTHER" id="PTHR35794">
    <property type="entry name" value="CELL DIVISION PROTEIN DIVIVA"/>
    <property type="match status" value="1"/>
</dbReference>
<reference evidence="11 12" key="1">
    <citation type="submission" date="2017-06" db="EMBL/GenBank/DDBJ databases">
        <authorList>
            <person name="Kim H.J."/>
            <person name="Triplett B.A."/>
        </authorList>
    </citation>
    <scope>NUCLEOTIDE SEQUENCE [LARGE SCALE GENOMIC DNA]</scope>
    <source>
        <strain evidence="11 12">DSM 44272</strain>
    </source>
</reference>
<proteinExistence type="inferred from homology"/>
<dbReference type="GO" id="GO:0005737">
    <property type="term" value="C:cytoplasm"/>
    <property type="evidence" value="ECO:0007669"/>
    <property type="project" value="UniProtKB-SubCell"/>
</dbReference>
<dbReference type="NCBIfam" id="TIGR03544">
    <property type="entry name" value="DivI1A_domain"/>
    <property type="match status" value="1"/>
</dbReference>
<feature type="region of interest" description="Disordered" evidence="10">
    <location>
        <begin position="43"/>
        <end position="70"/>
    </location>
</feature>
<evidence type="ECO:0000256" key="1">
    <source>
        <dbReference type="ARBA" id="ARBA00004496"/>
    </source>
</evidence>
<gene>
    <name evidence="11" type="ORF">SAMN06272737_101270</name>
</gene>
<accession>A0A238USD6</accession>
<dbReference type="Gene3D" id="6.10.250.660">
    <property type="match status" value="1"/>
</dbReference>
<evidence type="ECO:0000313" key="11">
    <source>
        <dbReference type="EMBL" id="SNR24587.1"/>
    </source>
</evidence>
<dbReference type="RefSeq" id="WP_089334761.1">
    <property type="nucleotide sequence ID" value="NZ_FZNO01000001.1"/>
</dbReference>
<evidence type="ECO:0000256" key="2">
    <source>
        <dbReference type="ARBA" id="ARBA00009008"/>
    </source>
</evidence>
<name>A0A238USD6_9ACTN</name>
<evidence type="ECO:0000256" key="3">
    <source>
        <dbReference type="ARBA" id="ARBA00018787"/>
    </source>
</evidence>
<dbReference type="Pfam" id="PF05103">
    <property type="entry name" value="DivIVA"/>
    <property type="match status" value="1"/>
</dbReference>
<evidence type="ECO:0000256" key="5">
    <source>
        <dbReference type="ARBA" id="ARBA00022618"/>
    </source>
</evidence>
<feature type="coiled-coil region" evidence="9">
    <location>
        <begin position="82"/>
        <end position="163"/>
    </location>
</feature>
<organism evidence="11 12">
    <name type="scientific">Blastococcus mobilis</name>
    <dbReference type="NCBI Taxonomy" id="1938746"/>
    <lineage>
        <taxon>Bacteria</taxon>
        <taxon>Bacillati</taxon>
        <taxon>Actinomycetota</taxon>
        <taxon>Actinomycetes</taxon>
        <taxon>Geodermatophilales</taxon>
        <taxon>Geodermatophilaceae</taxon>
        <taxon>Blastococcus</taxon>
    </lineage>
</organism>
<dbReference type="GO" id="GO:0051301">
    <property type="term" value="P:cell division"/>
    <property type="evidence" value="ECO:0007669"/>
    <property type="project" value="UniProtKB-KW"/>
</dbReference>
<evidence type="ECO:0000256" key="9">
    <source>
        <dbReference type="SAM" id="Coils"/>
    </source>
</evidence>
<dbReference type="PANTHER" id="PTHR35794:SF2">
    <property type="entry name" value="CELL DIVISION PROTEIN DIVIVA"/>
    <property type="match status" value="1"/>
</dbReference>
<feature type="region of interest" description="Disordered" evidence="10">
    <location>
        <begin position="175"/>
        <end position="197"/>
    </location>
</feature>
<evidence type="ECO:0000256" key="6">
    <source>
        <dbReference type="ARBA" id="ARBA00023054"/>
    </source>
</evidence>
<dbReference type="Proteomes" id="UP000198403">
    <property type="component" value="Unassembled WGS sequence"/>
</dbReference>
<keyword evidence="4" id="KW-0963">Cytoplasm</keyword>
<keyword evidence="12" id="KW-1185">Reference proteome</keyword>
<evidence type="ECO:0000256" key="4">
    <source>
        <dbReference type="ARBA" id="ARBA00022490"/>
    </source>
</evidence>
<sequence>MTIAPDEIEAQQFRVMFRGYDVEQVDAFLDRMQQEFTRLLAERGSGTGPVPDGAPSAAPDAPADEAAPGPSARALRTLLRAEQMADQMIADAEAEAEEIRAQAQAERQQALAETRAECARLHADLTVQREQEIGALLVRLEQLQAEVARLDDLESRARESLRRWIDQHQRLLTEGTGNGGAVAGGSAVATPVHPPAA</sequence>
<keyword evidence="5" id="KW-0132">Cell division</keyword>
<keyword evidence="6 9" id="KW-0175">Coiled coil</keyword>
<dbReference type="OrthoDB" id="5198800at2"/>
<keyword evidence="7" id="KW-0131">Cell cycle</keyword>
<dbReference type="EMBL" id="FZNO01000001">
    <property type="protein sequence ID" value="SNR24587.1"/>
    <property type="molecule type" value="Genomic_DNA"/>
</dbReference>
<dbReference type="InterPro" id="IPR019933">
    <property type="entry name" value="DivIVA_domain"/>
</dbReference>
<evidence type="ECO:0000256" key="8">
    <source>
        <dbReference type="ARBA" id="ARBA00031737"/>
    </source>
</evidence>
<dbReference type="AlphaFoldDB" id="A0A238USD6"/>
<protein>
    <recommendedName>
        <fullName evidence="3">Cell wall synthesis protein Wag31</fullName>
    </recommendedName>
    <alternativeName>
        <fullName evidence="8">Antigen 84</fullName>
    </alternativeName>
</protein>
<evidence type="ECO:0000256" key="7">
    <source>
        <dbReference type="ARBA" id="ARBA00023306"/>
    </source>
</evidence>
<comment type="subcellular location">
    <subcellularLocation>
        <location evidence="1">Cytoplasm</location>
    </subcellularLocation>
</comment>
<feature type="compositionally biased region" description="Low complexity" evidence="10">
    <location>
        <begin position="48"/>
        <end position="70"/>
    </location>
</feature>
<evidence type="ECO:0000313" key="12">
    <source>
        <dbReference type="Proteomes" id="UP000198403"/>
    </source>
</evidence>